<dbReference type="EMBL" id="KK117427">
    <property type="protein sequence ID" value="KFM70448.1"/>
    <property type="molecule type" value="Genomic_DNA"/>
</dbReference>
<dbReference type="Gene3D" id="6.10.250.1630">
    <property type="match status" value="1"/>
</dbReference>
<dbReference type="OrthoDB" id="8068875at2759"/>
<dbReference type="Proteomes" id="UP000054359">
    <property type="component" value="Unassembled WGS sequence"/>
</dbReference>
<name>A0A087TZA9_STEMI</name>
<reference evidence="3 4" key="1">
    <citation type="submission" date="2013-11" db="EMBL/GenBank/DDBJ databases">
        <title>Genome sequencing of Stegodyphus mimosarum.</title>
        <authorList>
            <person name="Bechsgaard J."/>
        </authorList>
    </citation>
    <scope>NUCLEOTIDE SEQUENCE [LARGE SCALE GENOMIC DNA]</scope>
</reference>
<dbReference type="Pfam" id="PF14377">
    <property type="entry name" value="UBM"/>
    <property type="match status" value="3"/>
</dbReference>
<feature type="region of interest" description="Disordered" evidence="2">
    <location>
        <begin position="1"/>
        <end position="22"/>
    </location>
</feature>
<organism evidence="3 4">
    <name type="scientific">Stegodyphus mimosarum</name>
    <name type="common">African social velvet spider</name>
    <dbReference type="NCBI Taxonomy" id="407821"/>
    <lineage>
        <taxon>Eukaryota</taxon>
        <taxon>Metazoa</taxon>
        <taxon>Ecdysozoa</taxon>
        <taxon>Arthropoda</taxon>
        <taxon>Chelicerata</taxon>
        <taxon>Arachnida</taxon>
        <taxon>Araneae</taxon>
        <taxon>Araneomorphae</taxon>
        <taxon>Entelegynae</taxon>
        <taxon>Eresoidea</taxon>
        <taxon>Eresidae</taxon>
        <taxon>Stegodyphus</taxon>
    </lineage>
</organism>
<keyword evidence="4" id="KW-1185">Reference proteome</keyword>
<keyword evidence="1" id="KW-0808">Transferase</keyword>
<evidence type="ECO:0000313" key="4">
    <source>
        <dbReference type="Proteomes" id="UP000054359"/>
    </source>
</evidence>
<feature type="compositionally biased region" description="Polar residues" evidence="2">
    <location>
        <begin position="227"/>
        <end position="237"/>
    </location>
</feature>
<proteinExistence type="predicted"/>
<feature type="compositionally biased region" description="Polar residues" evidence="2">
    <location>
        <begin position="374"/>
        <end position="384"/>
    </location>
</feature>
<feature type="non-terminal residue" evidence="3">
    <location>
        <position position="593"/>
    </location>
</feature>
<feature type="region of interest" description="Disordered" evidence="2">
    <location>
        <begin position="431"/>
        <end position="474"/>
    </location>
</feature>
<gene>
    <name evidence="3" type="ORF">X975_08574</name>
</gene>
<dbReference type="AlphaFoldDB" id="A0A087TZA9"/>
<evidence type="ECO:0000256" key="2">
    <source>
        <dbReference type="SAM" id="MobiDB-lite"/>
    </source>
</evidence>
<sequence>MNSSNSEARVESRASAMEVAEPANQFESNISAARNMPAISLAEALPAQATLSTSQLQCCESIQPPTTSFSTPMDTSESDRLASSDLLEMDLLNPDLTFGPRLITSTPLLESNVESSTAAFIRDLENLESGGPFLEDFGSATSLPSFSQSDIETIDLLEPSHQSRNAVIDPFSHRDRNAVIDPFASPIQDRNVVIDPFASPTQDRTAVIDPFASPTRDESSNGIVEFPSSSNEQMNSEDSGKASGTKLDDSCASVETITVLDSSDEEDGKRTQFNTSSRNLDTTITVLNSSGDEERKGTSENISDTTVVELDQSRNDGTLVPSDADVVMNMSNVDGRNSVGTINVDLPIDERTGNLRLPTLSVVLHDINSCLPDDNTSSSDSFAPQTDDDVEERNSREPLSIEDLPRDERTGAIRLPSVSVVLHDINELLPAPERRTTSSSSYAPSGDQPRVSTPSLMSDDAVPCEQPNVTENDAPPDFSNVLGAGVEIPEGVDPSFLAALPDNIRQEVIAEQLRLQRLRQRTEAVTNESSSEGTSFTEVNPEFLAALPPSIQEEVLAQQRAEQQRLAAQNSNPDIPVDPTSFIQTLPQGLRQQ</sequence>
<protein>
    <submittedName>
        <fullName evidence="3">E3 ubiquitin-protein ligase HUWE1</fullName>
    </submittedName>
</protein>
<evidence type="ECO:0000256" key="1">
    <source>
        <dbReference type="ARBA" id="ARBA00022679"/>
    </source>
</evidence>
<evidence type="ECO:0000313" key="3">
    <source>
        <dbReference type="EMBL" id="KFM70448.1"/>
    </source>
</evidence>
<dbReference type="STRING" id="407821.A0A087TZA9"/>
<dbReference type="GO" id="GO:0016740">
    <property type="term" value="F:transferase activity"/>
    <property type="evidence" value="ECO:0007669"/>
    <property type="project" value="UniProtKB-KW"/>
</dbReference>
<feature type="region of interest" description="Disordered" evidence="2">
    <location>
        <begin position="211"/>
        <end position="251"/>
    </location>
</feature>
<feature type="region of interest" description="Disordered" evidence="2">
    <location>
        <begin position="372"/>
        <end position="410"/>
    </location>
</feature>
<feature type="region of interest" description="Disordered" evidence="2">
    <location>
        <begin position="559"/>
        <end position="593"/>
    </location>
</feature>
<feature type="compositionally biased region" description="Low complexity" evidence="2">
    <location>
        <begin position="559"/>
        <end position="569"/>
    </location>
</feature>
<accession>A0A087TZA9</accession>
<dbReference type="InterPro" id="IPR025527">
    <property type="entry name" value="HUWE1/Rev1_UBM"/>
</dbReference>
<feature type="compositionally biased region" description="Polar residues" evidence="2">
    <location>
        <begin position="581"/>
        <end position="593"/>
    </location>
</feature>